<evidence type="ECO:0000313" key="3">
    <source>
        <dbReference type="Proteomes" id="UP001597506"/>
    </source>
</evidence>
<protein>
    <submittedName>
        <fullName evidence="2">Helix-turn-helix domain-containing protein</fullName>
    </submittedName>
</protein>
<evidence type="ECO:0000259" key="1">
    <source>
        <dbReference type="Pfam" id="PF14493"/>
    </source>
</evidence>
<name>A0ABW5RME3_9BACI</name>
<dbReference type="InterPro" id="IPR029491">
    <property type="entry name" value="Helicase_HTH"/>
</dbReference>
<keyword evidence="3" id="KW-1185">Reference proteome</keyword>
<dbReference type="Pfam" id="PF14493">
    <property type="entry name" value="HTH_40"/>
    <property type="match status" value="1"/>
</dbReference>
<dbReference type="InterPro" id="IPR008308">
    <property type="entry name" value="YpbB-like"/>
</dbReference>
<accession>A0ABW5RME3</accession>
<comment type="caution">
    <text evidence="2">The sequence shown here is derived from an EMBL/GenBank/DDBJ whole genome shotgun (WGS) entry which is preliminary data.</text>
</comment>
<dbReference type="EMBL" id="JBHUMF010000004">
    <property type="protein sequence ID" value="MFD2679545.1"/>
    <property type="molecule type" value="Genomic_DNA"/>
</dbReference>
<proteinExistence type="predicted"/>
<dbReference type="Proteomes" id="UP001597506">
    <property type="component" value="Unassembled WGS sequence"/>
</dbReference>
<gene>
    <name evidence="2" type="ORF">ACFSUL_02145</name>
</gene>
<dbReference type="RefSeq" id="WP_377932282.1">
    <property type="nucleotide sequence ID" value="NZ_JBHUMF010000004.1"/>
</dbReference>
<dbReference type="PIRSF" id="PIRSF021350">
    <property type="entry name" value="UCP021350"/>
    <property type="match status" value="1"/>
</dbReference>
<evidence type="ECO:0000313" key="2">
    <source>
        <dbReference type="EMBL" id="MFD2679545.1"/>
    </source>
</evidence>
<reference evidence="3" key="1">
    <citation type="journal article" date="2019" name="Int. J. Syst. Evol. Microbiol.">
        <title>The Global Catalogue of Microorganisms (GCM) 10K type strain sequencing project: providing services to taxonomists for standard genome sequencing and annotation.</title>
        <authorList>
            <consortium name="The Broad Institute Genomics Platform"/>
            <consortium name="The Broad Institute Genome Sequencing Center for Infectious Disease"/>
            <person name="Wu L."/>
            <person name="Ma J."/>
        </authorList>
    </citation>
    <scope>NUCLEOTIDE SEQUENCE [LARGE SCALE GENOMIC DNA]</scope>
    <source>
        <strain evidence="3">KCTC 3913</strain>
    </source>
</reference>
<sequence>MLTYLETILLHCLQQVNGERSVYSIYHILKGKKSSQTIQDSHLFKLSSYFYSLPNLHRTFYDEKIGELVEKGYIFIADNDSGKLTEAGEEVLNSCKEEKFFPTHMDGIKFGDNSIVFWKRTSLLIQVLSNLNQGENHFFPIQREKEIQNWVKIYIKKTADRKLLSKKIFEELYSIFTDNNNNKKGPKIFVYKLTGYKNIGGTDEQIAVHDDADEIEYRFCFLDILHYILVKIQEHTEKFPVLYSISQDLLETYVLTDSTKKTLFYLKKGFTIDKISAVRGLKESTIEDHIVEITFTIKDFPIEQFITLHEMENVTERLKQLKTKKLKPIKEAFPHLSYFQIRMVLAKNGEKL</sequence>
<organism evidence="2 3">
    <name type="scientific">Bacillus seohaeanensis</name>
    <dbReference type="NCBI Taxonomy" id="284580"/>
    <lineage>
        <taxon>Bacteria</taxon>
        <taxon>Bacillati</taxon>
        <taxon>Bacillota</taxon>
        <taxon>Bacilli</taxon>
        <taxon>Bacillales</taxon>
        <taxon>Bacillaceae</taxon>
        <taxon>Bacillus</taxon>
    </lineage>
</organism>
<feature type="domain" description="Helicase Helix-turn-helix" evidence="1">
    <location>
        <begin position="258"/>
        <end position="345"/>
    </location>
</feature>